<feature type="region of interest" description="Disordered" evidence="1">
    <location>
        <begin position="1"/>
        <end position="26"/>
    </location>
</feature>
<comment type="caution">
    <text evidence="2">The sequence shown here is derived from an EMBL/GenBank/DDBJ whole genome shotgun (WGS) entry which is preliminary data.</text>
</comment>
<evidence type="ECO:0000313" key="2">
    <source>
        <dbReference type="EMBL" id="KAJ2895701.1"/>
    </source>
</evidence>
<dbReference type="EMBL" id="JAKWBI020000381">
    <property type="protein sequence ID" value="KAJ2895701.1"/>
    <property type="molecule type" value="Genomic_DNA"/>
</dbReference>
<feature type="region of interest" description="Disordered" evidence="1">
    <location>
        <begin position="318"/>
        <end position="352"/>
    </location>
</feature>
<dbReference type="Proteomes" id="UP001201980">
    <property type="component" value="Unassembled WGS sequence"/>
</dbReference>
<proteinExistence type="predicted"/>
<keyword evidence="3" id="KW-1185">Reference proteome</keyword>
<gene>
    <name evidence="2" type="ORF">MKZ38_006245</name>
</gene>
<protein>
    <submittedName>
        <fullName evidence="2">Uncharacterized protein</fullName>
    </submittedName>
</protein>
<organism evidence="2 3">
    <name type="scientific">Zalerion maritima</name>
    <dbReference type="NCBI Taxonomy" id="339359"/>
    <lineage>
        <taxon>Eukaryota</taxon>
        <taxon>Fungi</taxon>
        <taxon>Dikarya</taxon>
        <taxon>Ascomycota</taxon>
        <taxon>Pezizomycotina</taxon>
        <taxon>Sordariomycetes</taxon>
        <taxon>Lulworthiomycetidae</taxon>
        <taxon>Lulworthiales</taxon>
        <taxon>Lulworthiaceae</taxon>
        <taxon>Zalerion</taxon>
    </lineage>
</organism>
<sequence>MFSRGSQPGRVPFRPGRNLPQTEQEYQHPILDRGTARISIETDGTVHVDGKRVAVTYNATVTILHICDFLARIIGKMPHTEVFRCALYLLKRTHKEYDDNLQLYLDIDHAAHLAAELLISMSLAVDKYVDDGDKGNRISYNWRMRTTEIIDCVLDPEITNTRPSTMDNDDSESEYETNPVGDVDILKGLPYIPITATEPLSPLTSSSHTSFIFEKFDRSQASLDTNLLRGWLAETLLNNIVDRKTYHAIWTLVSFRINMLWWSDFFNRVERELNMGRNAADPREFVGIWVDALNQGLMEDIATQVQNQIQVRKGISSEGSSTCCDELGGGENRGVGSAIKGEDGQVKPESSV</sequence>
<reference evidence="2" key="1">
    <citation type="submission" date="2022-07" db="EMBL/GenBank/DDBJ databases">
        <title>Draft genome sequence of Zalerion maritima ATCC 34329, a (micro)plastics degrading marine fungus.</title>
        <authorList>
            <person name="Paco A."/>
            <person name="Goncalves M.F.M."/>
            <person name="Rocha-Santos T.A.P."/>
            <person name="Alves A."/>
        </authorList>
    </citation>
    <scope>NUCLEOTIDE SEQUENCE</scope>
    <source>
        <strain evidence="2">ATCC 34329</strain>
    </source>
</reference>
<name>A0AAD5RJ36_9PEZI</name>
<evidence type="ECO:0000313" key="3">
    <source>
        <dbReference type="Proteomes" id="UP001201980"/>
    </source>
</evidence>
<dbReference type="AlphaFoldDB" id="A0AAD5RJ36"/>
<evidence type="ECO:0000256" key="1">
    <source>
        <dbReference type="SAM" id="MobiDB-lite"/>
    </source>
</evidence>
<accession>A0AAD5RJ36</accession>